<evidence type="ECO:0000256" key="6">
    <source>
        <dbReference type="ARBA" id="ARBA00022729"/>
    </source>
</evidence>
<evidence type="ECO:0000313" key="17">
    <source>
        <dbReference type="Proteomes" id="UP000305654"/>
    </source>
</evidence>
<evidence type="ECO:0000256" key="8">
    <source>
        <dbReference type="ARBA" id="ARBA00023136"/>
    </source>
</evidence>
<comment type="subcellular location">
    <subcellularLocation>
        <location evidence="1 10">Cell outer membrane</location>
    </subcellularLocation>
</comment>
<protein>
    <submittedName>
        <fullName evidence="16">Type II secretion system protein GspD</fullName>
    </submittedName>
</protein>
<dbReference type="GO" id="GO:0015627">
    <property type="term" value="C:type II protein secretion system complex"/>
    <property type="evidence" value="ECO:0007669"/>
    <property type="project" value="InterPro"/>
</dbReference>
<feature type="domain" description="NolW-like" evidence="14">
    <location>
        <begin position="204"/>
        <end position="259"/>
    </location>
</feature>
<accession>A0A5R9J721</accession>
<evidence type="ECO:0000256" key="9">
    <source>
        <dbReference type="ARBA" id="ARBA00023237"/>
    </source>
</evidence>
<evidence type="ECO:0000256" key="3">
    <source>
        <dbReference type="ARBA" id="ARBA00022448"/>
    </source>
</evidence>
<feature type="compositionally biased region" description="Low complexity" evidence="11">
    <location>
        <begin position="431"/>
        <end position="454"/>
    </location>
</feature>
<dbReference type="PRINTS" id="PR00811">
    <property type="entry name" value="BCTERIALGSPD"/>
</dbReference>
<dbReference type="PANTHER" id="PTHR30332">
    <property type="entry name" value="PROBABLE GENERAL SECRETION PATHWAY PROTEIN D"/>
    <property type="match status" value="1"/>
</dbReference>
<evidence type="ECO:0000256" key="2">
    <source>
        <dbReference type="ARBA" id="ARBA00006980"/>
    </source>
</evidence>
<keyword evidence="7" id="KW-0653">Protein transport</keyword>
<feature type="region of interest" description="Disordered" evidence="11">
    <location>
        <begin position="366"/>
        <end position="467"/>
    </location>
</feature>
<proteinExistence type="inferred from homology"/>
<dbReference type="InterPro" id="IPR013356">
    <property type="entry name" value="T2SS_GspD"/>
</dbReference>
<evidence type="ECO:0000256" key="11">
    <source>
        <dbReference type="SAM" id="MobiDB-lite"/>
    </source>
</evidence>
<evidence type="ECO:0000256" key="4">
    <source>
        <dbReference type="ARBA" id="ARBA00022452"/>
    </source>
</evidence>
<dbReference type="Proteomes" id="UP000305654">
    <property type="component" value="Unassembled WGS sequence"/>
</dbReference>
<name>A0A5R9J721_9PROT</name>
<keyword evidence="9" id="KW-0998">Cell outer membrane</keyword>
<dbReference type="PROSITE" id="PS51257">
    <property type="entry name" value="PROKAR_LIPOPROTEIN"/>
    <property type="match status" value="1"/>
</dbReference>
<dbReference type="InterPro" id="IPR005644">
    <property type="entry name" value="NolW-like"/>
</dbReference>
<comment type="similarity">
    <text evidence="2">Belongs to the bacterial secretin family. GSP D subfamily.</text>
</comment>
<dbReference type="PANTHER" id="PTHR30332:SF25">
    <property type="entry name" value="SECRETIN XPSD"/>
    <property type="match status" value="1"/>
</dbReference>
<feature type="domain" description="GspD-like N0" evidence="15">
    <location>
        <begin position="103"/>
        <end position="173"/>
    </location>
</feature>
<evidence type="ECO:0000256" key="12">
    <source>
        <dbReference type="SAM" id="SignalP"/>
    </source>
</evidence>
<organism evidence="16 17">
    <name type="scientific">Lichenicoccus roseus</name>
    <dbReference type="NCBI Taxonomy" id="2683649"/>
    <lineage>
        <taxon>Bacteria</taxon>
        <taxon>Pseudomonadati</taxon>
        <taxon>Pseudomonadota</taxon>
        <taxon>Alphaproteobacteria</taxon>
        <taxon>Acetobacterales</taxon>
        <taxon>Acetobacteraceae</taxon>
        <taxon>Lichenicoccus</taxon>
    </lineage>
</organism>
<dbReference type="NCBIfam" id="TIGR02517">
    <property type="entry name" value="type_II_gspD"/>
    <property type="match status" value="1"/>
</dbReference>
<dbReference type="Gene3D" id="3.30.1370.120">
    <property type="match status" value="2"/>
</dbReference>
<feature type="domain" description="NolW-like" evidence="14">
    <location>
        <begin position="342"/>
        <end position="502"/>
    </location>
</feature>
<keyword evidence="8" id="KW-0472">Membrane</keyword>
<dbReference type="OrthoDB" id="9775455at2"/>
<sequence>MALPPTRPTSPSASRCSLLLASSVLALLAGCSPPSEPVLGPLPAGNGAYPAVRPRLDGDLGAPTATGPALYSYGRGGYGNSPGGRAAEGAPNARIDQGGTITLDFADTDIRDAVSQILGALLRVNYTIDPAVKGTVTLHTATPLTTRQLLPTMQALLAQVGAEMLQSGGLYRIVNVGVAGGAGGGGTPNMALAEGASVGGASAVQLRYANAEDLAKALQPFVGQGAKVTAVPGSNALLIAGDPQARNTLLDMISAFDVDALAGQSYALLPVESGTAKDMATSLQDALRGQNKTLADVVRVIPMSRVDAVLVTSPQPAYITAARRLFALVERSRRNSIRAWHVYYLQNSHADDTANLLQQAFTPNNVTVQPSAPRQLPQGGALGGQQSGSGSTLGSGSSLGGGNSLSGSGGTGGGSIGGIGGGSISGGGSSAGSTGAPSTPPSGGASSNPLLGGLDNAGGGGNAENTMRIIPNTQNNAVLVYGTEHETDAVSQMLRRIDIVPLQVRIDAIVAEVDLNDNLQYGTQFFFKSGGINGVLSNATTSTGTVTSTIAGTVASIGLGATLPGLVIGGLGTGGGPLAISALQAVTKVHVLSSPELMVVDNQPARLQVGQLVPYQSGTAQSTLTSTASIVSQIQYQPVGVILEVTPRINTGGLVTLDVSQEVSTVATGTTTTGVNSPTFNTQNVNSRVVVADGQTVGIAGLIRDNTTKANSGIPWLKDIPLLGLLGGTQTNSRTRQELLVLITPHVVRDQHDAQSLTEDLREHLSDAASVPYDSVAPSGSADPNQRLKRSLGLER</sequence>
<evidence type="ECO:0000259" key="14">
    <source>
        <dbReference type="Pfam" id="PF03958"/>
    </source>
</evidence>
<comment type="caution">
    <text evidence="16">The sequence shown here is derived from an EMBL/GenBank/DDBJ whole genome shotgun (WGS) entry which is preliminary data.</text>
</comment>
<dbReference type="InterPro" id="IPR004846">
    <property type="entry name" value="T2SS/T3SS_dom"/>
</dbReference>
<evidence type="ECO:0000259" key="13">
    <source>
        <dbReference type="Pfam" id="PF00263"/>
    </source>
</evidence>
<keyword evidence="3 10" id="KW-0813">Transport</keyword>
<dbReference type="AlphaFoldDB" id="A0A5R9J721"/>
<evidence type="ECO:0000256" key="10">
    <source>
        <dbReference type="RuleBase" id="RU004004"/>
    </source>
</evidence>
<reference evidence="16 17" key="1">
    <citation type="submission" date="2019-05" db="EMBL/GenBank/DDBJ databases">
        <authorList>
            <person name="Pankratov T."/>
            <person name="Grouzdev D."/>
        </authorList>
    </citation>
    <scope>NUCLEOTIDE SEQUENCE [LARGE SCALE GENOMIC DNA]</scope>
    <source>
        <strain evidence="16 17">KEBCLARHB70R</strain>
    </source>
</reference>
<evidence type="ECO:0000256" key="5">
    <source>
        <dbReference type="ARBA" id="ARBA00022692"/>
    </source>
</evidence>
<dbReference type="InterPro" id="IPR049371">
    <property type="entry name" value="GspD-like_N0"/>
</dbReference>
<evidence type="ECO:0000313" key="16">
    <source>
        <dbReference type="EMBL" id="TLU71411.1"/>
    </source>
</evidence>
<keyword evidence="4" id="KW-1134">Transmembrane beta strand</keyword>
<evidence type="ECO:0000259" key="15">
    <source>
        <dbReference type="Pfam" id="PF21305"/>
    </source>
</evidence>
<keyword evidence="5" id="KW-0812">Transmembrane</keyword>
<evidence type="ECO:0000256" key="7">
    <source>
        <dbReference type="ARBA" id="ARBA00022927"/>
    </source>
</evidence>
<dbReference type="Pfam" id="PF21305">
    <property type="entry name" value="type_II_gspD_N0"/>
    <property type="match status" value="1"/>
</dbReference>
<feature type="domain" description="Type II/III secretion system secretin-like" evidence="13">
    <location>
        <begin position="582"/>
        <end position="749"/>
    </location>
</feature>
<keyword evidence="6 12" id="KW-0732">Signal</keyword>
<dbReference type="InterPro" id="IPR038591">
    <property type="entry name" value="NolW-like_sf"/>
</dbReference>
<dbReference type="InterPro" id="IPR050810">
    <property type="entry name" value="Bact_Secretion_Sys_Channel"/>
</dbReference>
<feature type="compositionally biased region" description="Gly residues" evidence="11">
    <location>
        <begin position="380"/>
        <end position="430"/>
    </location>
</feature>
<dbReference type="Gene3D" id="3.55.50.30">
    <property type="match status" value="1"/>
</dbReference>
<feature type="chain" id="PRO_5024376027" evidence="12">
    <location>
        <begin position="27"/>
        <end position="796"/>
    </location>
</feature>
<keyword evidence="17" id="KW-1185">Reference proteome</keyword>
<dbReference type="EMBL" id="VCDI01000006">
    <property type="protein sequence ID" value="TLU71411.1"/>
    <property type="molecule type" value="Genomic_DNA"/>
</dbReference>
<feature type="region of interest" description="Disordered" evidence="11">
    <location>
        <begin position="771"/>
        <end position="796"/>
    </location>
</feature>
<dbReference type="Pfam" id="PF03958">
    <property type="entry name" value="Secretin_N"/>
    <property type="match status" value="2"/>
</dbReference>
<dbReference type="Pfam" id="PF00263">
    <property type="entry name" value="Secretin"/>
    <property type="match status" value="1"/>
</dbReference>
<dbReference type="RefSeq" id="WP_138327049.1">
    <property type="nucleotide sequence ID" value="NZ_VCDI01000006.1"/>
</dbReference>
<dbReference type="InterPro" id="IPR001775">
    <property type="entry name" value="GspD/PilQ"/>
</dbReference>
<feature type="signal peptide" evidence="12">
    <location>
        <begin position="1"/>
        <end position="26"/>
    </location>
</feature>
<gene>
    <name evidence="16" type="primary">gspD</name>
    <name evidence="16" type="ORF">FE263_16010</name>
</gene>
<dbReference type="GO" id="GO:0015628">
    <property type="term" value="P:protein secretion by the type II secretion system"/>
    <property type="evidence" value="ECO:0007669"/>
    <property type="project" value="InterPro"/>
</dbReference>
<dbReference type="GO" id="GO:0009279">
    <property type="term" value="C:cell outer membrane"/>
    <property type="evidence" value="ECO:0007669"/>
    <property type="project" value="UniProtKB-SubCell"/>
</dbReference>
<evidence type="ECO:0000256" key="1">
    <source>
        <dbReference type="ARBA" id="ARBA00004442"/>
    </source>
</evidence>